<dbReference type="RefSeq" id="WP_239675303.1">
    <property type="nucleotide sequence ID" value="NZ_CP070499.1"/>
</dbReference>
<name>A0A895Y669_9ACTN</name>
<dbReference type="Proteomes" id="UP000662857">
    <property type="component" value="Chromosome"/>
</dbReference>
<dbReference type="AlphaFoldDB" id="A0A895Y669"/>
<dbReference type="EMBL" id="CP070499">
    <property type="protein sequence ID" value="QSB13224.1"/>
    <property type="molecule type" value="Genomic_DNA"/>
</dbReference>
<keyword evidence="2" id="KW-1185">Reference proteome</keyword>
<protein>
    <submittedName>
        <fullName evidence="1">Uncharacterized protein</fullName>
    </submittedName>
</protein>
<dbReference type="KEGG" id="nhy:JQS43_16505"/>
<organism evidence="1 2">
    <name type="scientific">Natronosporangium hydrolyticum</name>
    <dbReference type="NCBI Taxonomy" id="2811111"/>
    <lineage>
        <taxon>Bacteria</taxon>
        <taxon>Bacillati</taxon>
        <taxon>Actinomycetota</taxon>
        <taxon>Actinomycetes</taxon>
        <taxon>Micromonosporales</taxon>
        <taxon>Micromonosporaceae</taxon>
        <taxon>Natronosporangium</taxon>
    </lineage>
</organism>
<evidence type="ECO:0000313" key="2">
    <source>
        <dbReference type="Proteomes" id="UP000662857"/>
    </source>
</evidence>
<gene>
    <name evidence="1" type="ORF">JQS43_16505</name>
</gene>
<reference evidence="1" key="1">
    <citation type="submission" date="2021-02" db="EMBL/GenBank/DDBJ databases">
        <title>Natrosporangium hydrolyticum gen. nov., sp. nov, a haloalkaliphilic actinobacterium from a soda solonchak soil.</title>
        <authorList>
            <person name="Sorokin D.Y."/>
            <person name="Khijniak T.V."/>
            <person name="Zakharycheva A.P."/>
            <person name="Boueva O.V."/>
            <person name="Ariskina E.V."/>
            <person name="Hahnke R.L."/>
            <person name="Bunk B."/>
            <person name="Sproer C."/>
            <person name="Schumann P."/>
            <person name="Evtushenko L.I."/>
            <person name="Kublanov I.V."/>
        </authorList>
    </citation>
    <scope>NUCLEOTIDE SEQUENCE</scope>
    <source>
        <strain evidence="1">DSM 106523</strain>
    </source>
</reference>
<proteinExistence type="predicted"/>
<sequence length="118" mass="12842">MPLPPAGPDDVLAAVREFVDRIDAFDPDAPSQGELALRLAGQEAELTLRAPVARALVAALRAYHDPRDRGRCEHCNGRRLDDNFLCQDCGRPNGVFGQLLAERAARYTPPAEFPPPPA</sequence>
<accession>A0A895Y669</accession>
<evidence type="ECO:0000313" key="1">
    <source>
        <dbReference type="EMBL" id="QSB13224.1"/>
    </source>
</evidence>